<name>A0A8I6S3H9_CIMLE</name>
<feature type="chain" id="PRO_5035324159" description="CPR type cuticle protein" evidence="2">
    <location>
        <begin position="19"/>
        <end position="112"/>
    </location>
</feature>
<dbReference type="GeneID" id="106668460"/>
<evidence type="ECO:0000313" key="4">
    <source>
        <dbReference type="Proteomes" id="UP000494040"/>
    </source>
</evidence>
<evidence type="ECO:0000256" key="2">
    <source>
        <dbReference type="SAM" id="SignalP"/>
    </source>
</evidence>
<keyword evidence="2" id="KW-0732">Signal</keyword>
<feature type="signal peptide" evidence="2">
    <location>
        <begin position="1"/>
        <end position="18"/>
    </location>
</feature>
<evidence type="ECO:0000313" key="3">
    <source>
        <dbReference type="EnsemblMetazoa" id="XP_014252740.1"/>
    </source>
</evidence>
<proteinExistence type="predicted"/>
<dbReference type="AlphaFoldDB" id="A0A8I6S3H9"/>
<protein>
    <recommendedName>
        <fullName evidence="5">CPR type cuticle protein</fullName>
    </recommendedName>
</protein>
<keyword evidence="4" id="KW-1185">Reference proteome</keyword>
<reference evidence="3" key="1">
    <citation type="submission" date="2022-01" db="UniProtKB">
        <authorList>
            <consortium name="EnsemblMetazoa"/>
        </authorList>
    </citation>
    <scope>IDENTIFICATION</scope>
</reference>
<dbReference type="RefSeq" id="XP_014252740.1">
    <property type="nucleotide sequence ID" value="XM_014397254.2"/>
</dbReference>
<feature type="region of interest" description="Disordered" evidence="1">
    <location>
        <begin position="79"/>
        <end position="112"/>
    </location>
</feature>
<evidence type="ECO:0000256" key="1">
    <source>
        <dbReference type="SAM" id="MobiDB-lite"/>
    </source>
</evidence>
<evidence type="ECO:0008006" key="5">
    <source>
        <dbReference type="Google" id="ProtNLM"/>
    </source>
</evidence>
<accession>A0A8I6S3H9</accession>
<dbReference type="EnsemblMetazoa" id="XM_014397254.2">
    <property type="protein sequence ID" value="XP_014252740.1"/>
    <property type="gene ID" value="LOC106668460"/>
</dbReference>
<dbReference type="Proteomes" id="UP000494040">
    <property type="component" value="Unassembled WGS sequence"/>
</dbReference>
<organism evidence="3 4">
    <name type="scientific">Cimex lectularius</name>
    <name type="common">Bed bug</name>
    <name type="synonym">Acanthia lectularia</name>
    <dbReference type="NCBI Taxonomy" id="79782"/>
    <lineage>
        <taxon>Eukaryota</taxon>
        <taxon>Metazoa</taxon>
        <taxon>Ecdysozoa</taxon>
        <taxon>Arthropoda</taxon>
        <taxon>Hexapoda</taxon>
        <taxon>Insecta</taxon>
        <taxon>Pterygota</taxon>
        <taxon>Neoptera</taxon>
        <taxon>Paraneoptera</taxon>
        <taxon>Hemiptera</taxon>
        <taxon>Heteroptera</taxon>
        <taxon>Panheteroptera</taxon>
        <taxon>Cimicomorpha</taxon>
        <taxon>Cimicidae</taxon>
        <taxon>Cimex</taxon>
    </lineage>
</organism>
<sequence>MVKFVILIALLSISLSYSAPTQESGVIEKREANPHHGKKLAVIKLYGGGHGGHGHKRKYVIREGGYGGGGFGGGGGSFSQAQSSSFSHSFSSPVGSFAASGSQSSSGAFGKK</sequence>
<dbReference type="KEGG" id="clec:106668460"/>